<protein>
    <submittedName>
        <fullName evidence="2">Uncharacterized protein</fullName>
    </submittedName>
</protein>
<gene>
    <name evidence="2" type="ORF">BINO364_LOCUS9661</name>
</gene>
<feature type="chain" id="PRO_5035431366" evidence="1">
    <location>
        <begin position="22"/>
        <end position="82"/>
    </location>
</feature>
<keyword evidence="3" id="KW-1185">Reference proteome</keyword>
<keyword evidence="1" id="KW-0732">Signal</keyword>
<feature type="non-terminal residue" evidence="2">
    <location>
        <position position="82"/>
    </location>
</feature>
<reference evidence="2" key="1">
    <citation type="submission" date="2021-12" db="EMBL/GenBank/DDBJ databases">
        <authorList>
            <person name="Martin H S."/>
        </authorList>
    </citation>
    <scope>NUCLEOTIDE SEQUENCE</scope>
</reference>
<dbReference type="AlphaFoldDB" id="A0A8J9VL31"/>
<sequence length="82" mass="9089">MHRSIILLFLCSLVLVEFSNSYLMKARTFDRVSRRDIPGSPSQDAPEELASASCAKVGEFCINHNDCCSNGCLGFKRRCVSS</sequence>
<proteinExistence type="predicted"/>
<dbReference type="Proteomes" id="UP000838878">
    <property type="component" value="Chromosome 4"/>
</dbReference>
<evidence type="ECO:0000313" key="3">
    <source>
        <dbReference type="Proteomes" id="UP000838878"/>
    </source>
</evidence>
<dbReference type="EMBL" id="OV170224">
    <property type="protein sequence ID" value="CAH0723893.1"/>
    <property type="molecule type" value="Genomic_DNA"/>
</dbReference>
<evidence type="ECO:0000313" key="2">
    <source>
        <dbReference type="EMBL" id="CAH0723893.1"/>
    </source>
</evidence>
<name>A0A8J9VL31_9NEOP</name>
<organism evidence="2 3">
    <name type="scientific">Brenthis ino</name>
    <name type="common">lesser marbled fritillary</name>
    <dbReference type="NCBI Taxonomy" id="405034"/>
    <lineage>
        <taxon>Eukaryota</taxon>
        <taxon>Metazoa</taxon>
        <taxon>Ecdysozoa</taxon>
        <taxon>Arthropoda</taxon>
        <taxon>Hexapoda</taxon>
        <taxon>Insecta</taxon>
        <taxon>Pterygota</taxon>
        <taxon>Neoptera</taxon>
        <taxon>Endopterygota</taxon>
        <taxon>Lepidoptera</taxon>
        <taxon>Glossata</taxon>
        <taxon>Ditrysia</taxon>
        <taxon>Papilionoidea</taxon>
        <taxon>Nymphalidae</taxon>
        <taxon>Heliconiinae</taxon>
        <taxon>Argynnini</taxon>
        <taxon>Brenthis</taxon>
    </lineage>
</organism>
<feature type="signal peptide" evidence="1">
    <location>
        <begin position="1"/>
        <end position="21"/>
    </location>
</feature>
<dbReference type="OrthoDB" id="7211176at2759"/>
<evidence type="ECO:0000256" key="1">
    <source>
        <dbReference type="SAM" id="SignalP"/>
    </source>
</evidence>
<accession>A0A8J9VL31</accession>